<feature type="compositionally biased region" description="Acidic residues" evidence="3">
    <location>
        <begin position="683"/>
        <end position="695"/>
    </location>
</feature>
<feature type="compositionally biased region" description="Basic and acidic residues" evidence="3">
    <location>
        <begin position="521"/>
        <end position="545"/>
    </location>
</feature>
<feature type="compositionally biased region" description="Acidic residues" evidence="3">
    <location>
        <begin position="925"/>
        <end position="940"/>
    </location>
</feature>
<feature type="region of interest" description="Disordered" evidence="3">
    <location>
        <begin position="163"/>
        <end position="250"/>
    </location>
</feature>
<feature type="compositionally biased region" description="Polar residues" evidence="3">
    <location>
        <begin position="331"/>
        <end position="349"/>
    </location>
</feature>
<reference evidence="6" key="1">
    <citation type="submission" date="2021-07" db="EMBL/GenBank/DDBJ databases">
        <authorList>
            <person name="Durling M."/>
        </authorList>
    </citation>
    <scope>NUCLEOTIDE SEQUENCE</scope>
</reference>
<dbReference type="Pfam" id="PF00439">
    <property type="entry name" value="Bromodomain"/>
    <property type="match status" value="2"/>
</dbReference>
<dbReference type="Proteomes" id="UP000696280">
    <property type="component" value="Unassembled WGS sequence"/>
</dbReference>
<evidence type="ECO:0000259" key="4">
    <source>
        <dbReference type="PROSITE" id="PS50014"/>
    </source>
</evidence>
<feature type="compositionally biased region" description="Polar residues" evidence="3">
    <location>
        <begin position="232"/>
        <end position="250"/>
    </location>
</feature>
<dbReference type="PRINTS" id="PR00503">
    <property type="entry name" value="BROMODOMAIN"/>
</dbReference>
<evidence type="ECO:0000256" key="3">
    <source>
        <dbReference type="SAM" id="MobiDB-lite"/>
    </source>
</evidence>
<feature type="compositionally biased region" description="Polar residues" evidence="3">
    <location>
        <begin position="195"/>
        <end position="217"/>
    </location>
</feature>
<dbReference type="PANTHER" id="PTHR22880:SF225">
    <property type="entry name" value="BROMODOMAIN-CONTAINING PROTEIN BET-1-RELATED"/>
    <property type="match status" value="1"/>
</dbReference>
<dbReference type="OrthoDB" id="784962at2759"/>
<dbReference type="Pfam" id="PF17035">
    <property type="entry name" value="BET"/>
    <property type="match status" value="1"/>
</dbReference>
<feature type="region of interest" description="Disordered" evidence="3">
    <location>
        <begin position="269"/>
        <end position="356"/>
    </location>
</feature>
<dbReference type="GO" id="GO:0000785">
    <property type="term" value="C:chromatin"/>
    <property type="evidence" value="ECO:0007669"/>
    <property type="project" value="TreeGrafter"/>
</dbReference>
<keyword evidence="1 2" id="KW-0103">Bromodomain</keyword>
<dbReference type="Gene3D" id="1.20.1270.220">
    <property type="match status" value="1"/>
</dbReference>
<protein>
    <recommendedName>
        <fullName evidence="8">Bromodomain-containing protein</fullName>
    </recommendedName>
</protein>
<dbReference type="InterPro" id="IPR050935">
    <property type="entry name" value="Bromo_chromatin_reader"/>
</dbReference>
<dbReference type="InterPro" id="IPR027353">
    <property type="entry name" value="NET_dom"/>
</dbReference>
<feature type="compositionally biased region" description="Polar residues" evidence="3">
    <location>
        <begin position="500"/>
        <end position="519"/>
    </location>
</feature>
<dbReference type="Gene3D" id="1.20.920.10">
    <property type="entry name" value="Bromodomain-like"/>
    <property type="match status" value="2"/>
</dbReference>
<keyword evidence="7" id="KW-1185">Reference proteome</keyword>
<dbReference type="PANTHER" id="PTHR22880">
    <property type="entry name" value="FALZ-RELATED BROMODOMAIN-CONTAINING PROTEINS"/>
    <property type="match status" value="1"/>
</dbReference>
<evidence type="ECO:0008006" key="8">
    <source>
        <dbReference type="Google" id="ProtNLM"/>
    </source>
</evidence>
<feature type="compositionally biased region" description="Low complexity" evidence="3">
    <location>
        <begin position="671"/>
        <end position="682"/>
    </location>
</feature>
<name>A0A9N9PU09_9HELO</name>
<feature type="compositionally biased region" description="Basic residues" evidence="3">
    <location>
        <begin position="754"/>
        <end position="765"/>
    </location>
</feature>
<organism evidence="6 7">
    <name type="scientific">Hymenoscyphus fraxineus</name>
    <dbReference type="NCBI Taxonomy" id="746836"/>
    <lineage>
        <taxon>Eukaryota</taxon>
        <taxon>Fungi</taxon>
        <taxon>Dikarya</taxon>
        <taxon>Ascomycota</taxon>
        <taxon>Pezizomycotina</taxon>
        <taxon>Leotiomycetes</taxon>
        <taxon>Helotiales</taxon>
        <taxon>Helotiaceae</taxon>
        <taxon>Hymenoscyphus</taxon>
    </lineage>
</organism>
<sequence>MAVMTTQQPEGVAVEQKIQPVPSSDKMALDLEINGQTPRAETIVDSTSSDLALNKSAEASSPSTDAVNLTSKAVAVNGTANDDAFAANQTIPTPPIDSNSEVAQIDKEASNLPQVPDTNTNTTATEAAPLSTSLEIQQPDPSALLASTELAVEAAVDDTAAVSTVPPVVESQESDLRNTISSPIPSDSAPLDAAQNLTLGPDSSQDLFQDTNDSSGQPVVAAAGTEARESTLENPLNEISQDSQVDQTEPQNTEDLNMILDAPVAAKPSADVDMSATTNDSTQPESADTAMVDVSPPSQSSNKRDAVEDEEQPPAKRTKTEETDGPDAGSSFASPLQNGTSPAPATNGQPAKVGEPVTNHVVKECVKILKNAARTAAGKNFKAPVAALWPGLAEAYNAKIANPTDLATMETNLKTQKYSTLQDFKADVNLLYTNACEFNGDTHLVANSARELRDSIFEKLRRIPPEPAPVVKKEKKQPKKPTPVAEAAPRPPPPRRLSKGSGQPAQAQTFALDPATNTPLIRRDSTKNDSGRFPKREIHPPKNKDLPYSAKPKSRKFATELRFCEEVLTELKKAKHSHLNHIFMEAVDPVALNIPTYFDIIKEPRDLGMVTENLRTGHYANAKEFEKDMRLITSNCCRFNPSDNPVHQMGKDFEALFNSLWAKKNQWISEHSPAAHSPSPTVESDDEESDDEEPEGQAPMAGSAAAARLIEEQGKLIALMTGNKKKDQASIDIQQQVVEMLQKRVNAEAETEKKPKKAKAPKPKKAAPAPKKEKPTSKKPTKKSQKYMGTIEKEIISDGLGLLPEDISQTVLDMIKDDQGGIDVGEDGTLELDIDVISMPVLWQIHAMIMEHAPEVEATVRARFAEREGPRTLAKPAPKKKNKPMSKHEQERNIQHLRKELQSFNQPSNRPGSEDTVLMQTVEKPEEESSGDESSDSEEE</sequence>
<feature type="compositionally biased region" description="Polar residues" evidence="3">
    <location>
        <begin position="902"/>
        <end position="911"/>
    </location>
</feature>
<dbReference type="SMART" id="SM00297">
    <property type="entry name" value="BROMO"/>
    <property type="match status" value="2"/>
</dbReference>
<evidence type="ECO:0000313" key="6">
    <source>
        <dbReference type="EMBL" id="CAG8954052.1"/>
    </source>
</evidence>
<feature type="region of interest" description="Disordered" evidence="3">
    <location>
        <begin position="670"/>
        <end position="705"/>
    </location>
</feature>
<dbReference type="InterPro" id="IPR038336">
    <property type="entry name" value="NET_sf"/>
</dbReference>
<proteinExistence type="predicted"/>
<dbReference type="CDD" id="cd04369">
    <property type="entry name" value="Bromodomain"/>
    <property type="match status" value="1"/>
</dbReference>
<comment type="caution">
    <text evidence="6">The sequence shown here is derived from an EMBL/GenBank/DDBJ whole genome shotgun (WGS) entry which is preliminary data.</text>
</comment>
<evidence type="ECO:0000256" key="1">
    <source>
        <dbReference type="ARBA" id="ARBA00023117"/>
    </source>
</evidence>
<feature type="region of interest" description="Disordered" evidence="3">
    <location>
        <begin position="110"/>
        <end position="130"/>
    </location>
</feature>
<gene>
    <name evidence="6" type="ORF">HYFRA_00009152</name>
</gene>
<feature type="compositionally biased region" description="Low complexity" evidence="3">
    <location>
        <begin position="118"/>
        <end position="128"/>
    </location>
</feature>
<dbReference type="InterPro" id="IPR001487">
    <property type="entry name" value="Bromodomain"/>
</dbReference>
<feature type="compositionally biased region" description="Polar residues" evidence="3">
    <location>
        <begin position="275"/>
        <end position="286"/>
    </location>
</feature>
<dbReference type="PROSITE" id="PS50014">
    <property type="entry name" value="BROMODOMAIN_2"/>
    <property type="match status" value="2"/>
</dbReference>
<feature type="compositionally biased region" description="Basic and acidic residues" evidence="3">
    <location>
        <begin position="886"/>
        <end position="901"/>
    </location>
</feature>
<evidence type="ECO:0000259" key="5">
    <source>
        <dbReference type="PROSITE" id="PS51525"/>
    </source>
</evidence>
<feature type="domain" description="Bromo" evidence="4">
    <location>
        <begin position="575"/>
        <end position="647"/>
    </location>
</feature>
<dbReference type="InterPro" id="IPR036427">
    <property type="entry name" value="Bromodomain-like_sf"/>
</dbReference>
<dbReference type="EMBL" id="CAJVRL010000055">
    <property type="protein sequence ID" value="CAG8954052.1"/>
    <property type="molecule type" value="Genomic_DNA"/>
</dbReference>
<dbReference type="AlphaFoldDB" id="A0A9N9PU09"/>
<dbReference type="SUPFAM" id="SSF47370">
    <property type="entry name" value="Bromodomain"/>
    <property type="match status" value="2"/>
</dbReference>
<feature type="domain" description="Bromo" evidence="4">
    <location>
        <begin position="373"/>
        <end position="446"/>
    </location>
</feature>
<feature type="domain" description="NET" evidence="5">
    <location>
        <begin position="778"/>
        <end position="860"/>
    </location>
</feature>
<accession>A0A9N9PU09</accession>
<feature type="region of interest" description="Disordered" evidence="3">
    <location>
        <begin position="746"/>
        <end position="786"/>
    </location>
</feature>
<evidence type="ECO:0000313" key="7">
    <source>
        <dbReference type="Proteomes" id="UP000696280"/>
    </source>
</evidence>
<feature type="region of interest" description="Disordered" evidence="3">
    <location>
        <begin position="467"/>
        <end position="552"/>
    </location>
</feature>
<dbReference type="GO" id="GO:0005634">
    <property type="term" value="C:nucleus"/>
    <property type="evidence" value="ECO:0007669"/>
    <property type="project" value="TreeGrafter"/>
</dbReference>
<dbReference type="PROSITE" id="PS51525">
    <property type="entry name" value="NET"/>
    <property type="match status" value="1"/>
</dbReference>
<feature type="region of interest" description="Disordered" evidence="3">
    <location>
        <begin position="867"/>
        <end position="940"/>
    </location>
</feature>
<dbReference type="GO" id="GO:0006355">
    <property type="term" value="P:regulation of DNA-templated transcription"/>
    <property type="evidence" value="ECO:0007669"/>
    <property type="project" value="TreeGrafter"/>
</dbReference>
<evidence type="ECO:0000256" key="2">
    <source>
        <dbReference type="PROSITE-ProRule" id="PRU00035"/>
    </source>
</evidence>
<dbReference type="GO" id="GO:0006338">
    <property type="term" value="P:chromatin remodeling"/>
    <property type="evidence" value="ECO:0007669"/>
    <property type="project" value="TreeGrafter"/>
</dbReference>